<feature type="compositionally biased region" description="Low complexity" evidence="6">
    <location>
        <begin position="13"/>
        <end position="22"/>
    </location>
</feature>
<evidence type="ECO:0000259" key="8">
    <source>
        <dbReference type="Pfam" id="PF00892"/>
    </source>
</evidence>
<accession>A0ABD3P2A0</accession>
<sequence>MRGRRMARRRRPPTTTSTTATTIDDRDVERAVSDPSSSSTVPLAWGTYVPAVVKYMYDTGSDPPDAGGSLFSAGYYASRGDHACARLSTMYYSSSMSSEGRVRRRWMNDCTLGCGMSENLRHHDDDDFDDDDCGTTSAATIARGGMGELGGYLSSDCSTVPARSGQLTTVMVPPPVGVFAARCTRVPDPDVRGGVRSLRRRVVAAGSRRRRQSRAARRRKSSVVAMAACSEGGENIVNGVSGRSSAWIFLFDLDVFYASRGDVLMVLAALAYTMHVVRLGAYAPRTNPLKLAAAKAFDPEAVLSVTLCVWLAYAGERPTTCRPISRRRGDVSEYFSAIVAAFAEGGPEAIWHGSSFGVSVGAILWTGWITCAYTIYAQSYGQRKVGPSDSNLIDTTQPLFSSLFAYLLLGETLGPYGYVGATLIGISLLLVSK</sequence>
<dbReference type="InterPro" id="IPR000620">
    <property type="entry name" value="EamA_dom"/>
</dbReference>
<feature type="domain" description="EamA" evidence="8">
    <location>
        <begin position="349"/>
        <end position="432"/>
    </location>
</feature>
<organism evidence="9 10">
    <name type="scientific">Stephanodiscus triporus</name>
    <dbReference type="NCBI Taxonomy" id="2934178"/>
    <lineage>
        <taxon>Eukaryota</taxon>
        <taxon>Sar</taxon>
        <taxon>Stramenopiles</taxon>
        <taxon>Ochrophyta</taxon>
        <taxon>Bacillariophyta</taxon>
        <taxon>Coscinodiscophyceae</taxon>
        <taxon>Thalassiosirophycidae</taxon>
        <taxon>Stephanodiscales</taxon>
        <taxon>Stephanodiscaceae</taxon>
        <taxon>Stephanodiscus</taxon>
    </lineage>
</organism>
<feature type="transmembrane region" description="Helical" evidence="7">
    <location>
        <begin position="413"/>
        <end position="431"/>
    </location>
</feature>
<dbReference type="SUPFAM" id="SSF103481">
    <property type="entry name" value="Multidrug resistance efflux transporter EmrE"/>
    <property type="match status" value="1"/>
</dbReference>
<keyword evidence="2" id="KW-1003">Cell membrane</keyword>
<dbReference type="Proteomes" id="UP001530315">
    <property type="component" value="Unassembled WGS sequence"/>
</dbReference>
<keyword evidence="5 7" id="KW-0472">Membrane</keyword>
<proteinExistence type="predicted"/>
<evidence type="ECO:0000256" key="6">
    <source>
        <dbReference type="SAM" id="MobiDB-lite"/>
    </source>
</evidence>
<evidence type="ECO:0000313" key="9">
    <source>
        <dbReference type="EMBL" id="KAL3780585.1"/>
    </source>
</evidence>
<dbReference type="AlphaFoldDB" id="A0ABD3P2A0"/>
<evidence type="ECO:0000256" key="4">
    <source>
        <dbReference type="ARBA" id="ARBA00022989"/>
    </source>
</evidence>
<comment type="subcellular location">
    <subcellularLocation>
        <location evidence="1">Cell membrane</location>
        <topology evidence="1">Multi-pass membrane protein</topology>
    </subcellularLocation>
</comment>
<gene>
    <name evidence="9" type="ORF">ACHAW5_006403</name>
</gene>
<dbReference type="InterPro" id="IPR037185">
    <property type="entry name" value="EmrE-like"/>
</dbReference>
<evidence type="ECO:0000313" key="10">
    <source>
        <dbReference type="Proteomes" id="UP001530315"/>
    </source>
</evidence>
<keyword evidence="4 7" id="KW-1133">Transmembrane helix</keyword>
<dbReference type="Pfam" id="PF00892">
    <property type="entry name" value="EamA"/>
    <property type="match status" value="1"/>
</dbReference>
<dbReference type="GO" id="GO:0005886">
    <property type="term" value="C:plasma membrane"/>
    <property type="evidence" value="ECO:0007669"/>
    <property type="project" value="UniProtKB-SubCell"/>
</dbReference>
<keyword evidence="3 7" id="KW-0812">Transmembrane</keyword>
<dbReference type="EMBL" id="JALLAZ020001107">
    <property type="protein sequence ID" value="KAL3780585.1"/>
    <property type="molecule type" value="Genomic_DNA"/>
</dbReference>
<evidence type="ECO:0000256" key="3">
    <source>
        <dbReference type="ARBA" id="ARBA00022692"/>
    </source>
</evidence>
<comment type="caution">
    <text evidence="9">The sequence shown here is derived from an EMBL/GenBank/DDBJ whole genome shotgun (WGS) entry which is preliminary data.</text>
</comment>
<reference evidence="9 10" key="1">
    <citation type="submission" date="2024-10" db="EMBL/GenBank/DDBJ databases">
        <title>Updated reference genomes for cyclostephanoid diatoms.</title>
        <authorList>
            <person name="Roberts W.R."/>
            <person name="Alverson A.J."/>
        </authorList>
    </citation>
    <scope>NUCLEOTIDE SEQUENCE [LARGE SCALE GENOMIC DNA]</scope>
    <source>
        <strain evidence="9 10">AJA276-08</strain>
    </source>
</reference>
<name>A0ABD3P2A0_9STRA</name>
<feature type="compositionally biased region" description="Basic residues" evidence="6">
    <location>
        <begin position="1"/>
        <end position="12"/>
    </location>
</feature>
<protein>
    <recommendedName>
        <fullName evidence="8">EamA domain-containing protein</fullName>
    </recommendedName>
</protein>
<feature type="region of interest" description="Disordered" evidence="6">
    <location>
        <begin position="1"/>
        <end position="40"/>
    </location>
</feature>
<feature type="compositionally biased region" description="Basic and acidic residues" evidence="6">
    <location>
        <begin position="23"/>
        <end position="32"/>
    </location>
</feature>
<evidence type="ECO:0000256" key="5">
    <source>
        <dbReference type="ARBA" id="ARBA00023136"/>
    </source>
</evidence>
<dbReference type="InterPro" id="IPR051258">
    <property type="entry name" value="Diverse_Substrate_Transporter"/>
</dbReference>
<keyword evidence="10" id="KW-1185">Reference proteome</keyword>
<evidence type="ECO:0000256" key="2">
    <source>
        <dbReference type="ARBA" id="ARBA00022475"/>
    </source>
</evidence>
<dbReference type="PANTHER" id="PTHR42920:SF5">
    <property type="entry name" value="EAMA DOMAIN-CONTAINING PROTEIN"/>
    <property type="match status" value="1"/>
</dbReference>
<feature type="transmembrane region" description="Helical" evidence="7">
    <location>
        <begin position="356"/>
        <end position="376"/>
    </location>
</feature>
<evidence type="ECO:0000256" key="1">
    <source>
        <dbReference type="ARBA" id="ARBA00004651"/>
    </source>
</evidence>
<dbReference type="PANTHER" id="PTHR42920">
    <property type="entry name" value="OS03G0707200 PROTEIN-RELATED"/>
    <property type="match status" value="1"/>
</dbReference>
<evidence type="ECO:0000256" key="7">
    <source>
        <dbReference type="SAM" id="Phobius"/>
    </source>
</evidence>